<dbReference type="RefSeq" id="WP_012066022.1">
    <property type="nucleotide sequence ID" value="NC_009634.1"/>
</dbReference>
<dbReference type="OrthoDB" id="42776at2157"/>
<dbReference type="SUPFAM" id="SSF51735">
    <property type="entry name" value="NAD(P)-binding Rossmann-fold domains"/>
    <property type="match status" value="1"/>
</dbReference>
<organism evidence="2 3">
    <name type="scientific">Methanococcus vannielii (strain ATCC 35089 / DSM 1224 / JCM 13029 / OCM 148 / SB)</name>
    <dbReference type="NCBI Taxonomy" id="406327"/>
    <lineage>
        <taxon>Archaea</taxon>
        <taxon>Methanobacteriati</taxon>
        <taxon>Methanobacteriota</taxon>
        <taxon>Methanomada group</taxon>
        <taxon>Methanococci</taxon>
        <taxon>Methanococcales</taxon>
        <taxon>Methanococcaceae</taxon>
        <taxon>Methanococcus</taxon>
    </lineage>
</organism>
<protein>
    <submittedName>
        <fullName evidence="2">CoA-binding domain protein</fullName>
    </submittedName>
</protein>
<dbReference type="SMART" id="SM00881">
    <property type="entry name" value="CoA_binding"/>
    <property type="match status" value="1"/>
</dbReference>
<evidence type="ECO:0000259" key="1">
    <source>
        <dbReference type="SMART" id="SM00881"/>
    </source>
</evidence>
<keyword evidence="3" id="KW-1185">Reference proteome</keyword>
<dbReference type="eggNOG" id="arCOG04227">
    <property type="taxonomic scope" value="Archaea"/>
</dbReference>
<dbReference type="STRING" id="406327.Mevan_1209"/>
<name>A6URI5_METVS</name>
<dbReference type="EMBL" id="CP000742">
    <property type="protein sequence ID" value="ABR55107.1"/>
    <property type="molecule type" value="Genomic_DNA"/>
</dbReference>
<dbReference type="KEGG" id="mvn:Mevan_1209"/>
<dbReference type="Gene3D" id="3.40.50.720">
    <property type="entry name" value="NAD(P)-binding Rossmann-like Domain"/>
    <property type="match status" value="1"/>
</dbReference>
<dbReference type="PANTHER" id="PTHR33303">
    <property type="entry name" value="CYTOPLASMIC PROTEIN-RELATED"/>
    <property type="match status" value="1"/>
</dbReference>
<reference evidence="2" key="1">
    <citation type="submission" date="2007-06" db="EMBL/GenBank/DDBJ databases">
        <title>Complete sequence of Methanococcus vannielii SB.</title>
        <authorList>
            <consortium name="US DOE Joint Genome Institute"/>
            <person name="Copeland A."/>
            <person name="Lucas S."/>
            <person name="Lapidus A."/>
            <person name="Barry K."/>
            <person name="Glavina del Rio T."/>
            <person name="Dalin E."/>
            <person name="Tice H."/>
            <person name="Pitluck S."/>
            <person name="Chain P."/>
            <person name="Malfatti S."/>
            <person name="Shin M."/>
            <person name="Vergez L."/>
            <person name="Schmutz J."/>
            <person name="Larimer F."/>
            <person name="Land M."/>
            <person name="Hauser L."/>
            <person name="Kyrpides N."/>
            <person name="Anderson I."/>
            <person name="Sieprawska-Lupa M."/>
            <person name="Whitman W.B."/>
            <person name="Richardson P."/>
        </authorList>
    </citation>
    <scope>NUCLEOTIDE SEQUENCE [LARGE SCALE GENOMIC DNA]</scope>
    <source>
        <strain evidence="2">SB</strain>
    </source>
</reference>
<dbReference type="GeneID" id="5325688"/>
<dbReference type="HOGENOM" id="CLU_112567_0_1_2"/>
<dbReference type="InterPro" id="IPR036291">
    <property type="entry name" value="NAD(P)-bd_dom_sf"/>
</dbReference>
<gene>
    <name evidence="2" type="ordered locus">Mevan_1209</name>
</gene>
<feature type="domain" description="CoA-binding" evidence="1">
    <location>
        <begin position="22"/>
        <end position="115"/>
    </location>
</feature>
<sequence>MKITAKSTKSQLLNSKMIEKIIKTSKNVAIIGISKNKDKPSYFVSKYLKDAGFNIYLINPKYFGEKILGKTVYKDLLDIGDNIDIVTVFISPEKTFDVLKNIGDKKPVIWFQPGTSFESTVDYLLKNNFNVVLERCMMSEYQKFL</sequence>
<proteinExistence type="predicted"/>
<dbReference type="Proteomes" id="UP000001107">
    <property type="component" value="Chromosome"/>
</dbReference>
<dbReference type="Pfam" id="PF13380">
    <property type="entry name" value="CoA_binding_2"/>
    <property type="match status" value="1"/>
</dbReference>
<dbReference type="PANTHER" id="PTHR33303:SF2">
    <property type="entry name" value="COA-BINDING DOMAIN-CONTAINING PROTEIN"/>
    <property type="match status" value="1"/>
</dbReference>
<accession>A6URI5</accession>
<evidence type="ECO:0000313" key="3">
    <source>
        <dbReference type="Proteomes" id="UP000001107"/>
    </source>
</evidence>
<dbReference type="AlphaFoldDB" id="A6URI5"/>
<dbReference type="InterPro" id="IPR003781">
    <property type="entry name" value="CoA-bd"/>
</dbReference>
<evidence type="ECO:0000313" key="2">
    <source>
        <dbReference type="EMBL" id="ABR55107.1"/>
    </source>
</evidence>